<dbReference type="Proteomes" id="UP000008315">
    <property type="component" value="Chromosome"/>
</dbReference>
<protein>
    <recommendedName>
        <fullName evidence="1">YrdC-like domain-containing protein</fullName>
    </recommendedName>
</protein>
<gene>
    <name evidence="2" type="ordered locus">MEALZ_3197</name>
</gene>
<accession>G4T3Q6</accession>
<dbReference type="InterPro" id="IPR006070">
    <property type="entry name" value="Sua5-like_dom"/>
</dbReference>
<dbReference type="STRING" id="1091494.MEALZ_3197"/>
<dbReference type="HOGENOM" id="CLU_031397_3_0_6"/>
<dbReference type="AlphaFoldDB" id="G4T3Q6"/>
<reference evidence="3" key="1">
    <citation type="journal article" date="2012" name="J. Bacteriol.">
        <title>Genome sequence of the haloalkaliphilic methanotrophic bacterium Methylomicrobium alcaliphilum 20Z.</title>
        <authorList>
            <person name="Vuilleumier S."/>
            <person name="Khmelenina V.N."/>
            <person name="Bringel F."/>
            <person name="Reshetnikov A.S."/>
            <person name="Lajus A."/>
            <person name="Mangenot S."/>
            <person name="Rouy Z."/>
            <person name="Op den Camp H.J."/>
            <person name="Jetten M.S."/>
            <person name="Dispirito A.A."/>
            <person name="Dunfield P."/>
            <person name="Klotz M.G."/>
            <person name="Semrau J.D."/>
            <person name="Stein L.Y."/>
            <person name="Barbe V."/>
            <person name="Medigue C."/>
            <person name="Trotsenko Y.A."/>
            <person name="Kalyuzhnaya M.G."/>
        </authorList>
    </citation>
    <scope>NUCLEOTIDE SEQUENCE [LARGE SCALE GENOMIC DNA]</scope>
    <source>
        <strain evidence="3">DSM 19304 / NCIMB 14124 / VKM B-2133 / 20Z</strain>
    </source>
</reference>
<dbReference type="PANTHER" id="PTHR42828:SF3">
    <property type="entry name" value="THREONYLCARBAMOYL-AMP SYNTHASE"/>
    <property type="match status" value="1"/>
</dbReference>
<dbReference type="KEGG" id="mah:MEALZ_3197"/>
<organism evidence="2 3">
    <name type="scientific">Methylotuvimicrobium alcaliphilum (strain DSM 19304 / NCIMB 14124 / VKM B-2133 / 20Z)</name>
    <name type="common">Methylomicrobium alcaliphilum</name>
    <dbReference type="NCBI Taxonomy" id="1091494"/>
    <lineage>
        <taxon>Bacteria</taxon>
        <taxon>Pseudomonadati</taxon>
        <taxon>Pseudomonadota</taxon>
        <taxon>Gammaproteobacteria</taxon>
        <taxon>Methylococcales</taxon>
        <taxon>Methylococcaceae</taxon>
        <taxon>Methylotuvimicrobium</taxon>
    </lineage>
</organism>
<sequence>MAEFISSTHTMAQFFQIHPENPQQRLINRAVEILQHGGVIAYPNDSSYAIACQMDDKQALDKIRRIRQLDDKHNFTLICQDLTQVSNFAKIDNDAYRLIKALTPGPFTFILNATREVPRRLQHPKKKTIGIRVPDHAIASLLVETIGEPLFSSTLVMPGESSALSDPYEIRDRLEHELDLVIDAGIVPDEPTTIIECSGKNLEIIRQGKGQAPMLD</sequence>
<dbReference type="GO" id="GO:0003725">
    <property type="term" value="F:double-stranded RNA binding"/>
    <property type="evidence" value="ECO:0007669"/>
    <property type="project" value="InterPro"/>
</dbReference>
<dbReference type="Pfam" id="PF01300">
    <property type="entry name" value="Sua5_yciO_yrdC"/>
    <property type="match status" value="1"/>
</dbReference>
<dbReference type="SUPFAM" id="SSF55821">
    <property type="entry name" value="YrdC/RibB"/>
    <property type="match status" value="1"/>
</dbReference>
<dbReference type="Gene3D" id="3.90.870.10">
    <property type="entry name" value="DHBP synthase"/>
    <property type="match status" value="1"/>
</dbReference>
<dbReference type="EMBL" id="FO082060">
    <property type="protein sequence ID" value="CCE24862.1"/>
    <property type="molecule type" value="Genomic_DNA"/>
</dbReference>
<feature type="domain" description="YrdC-like" evidence="1">
    <location>
        <begin position="24"/>
        <end position="210"/>
    </location>
</feature>
<dbReference type="InterPro" id="IPR017945">
    <property type="entry name" value="DHBP_synth_RibB-like_a/b_dom"/>
</dbReference>
<keyword evidence="3" id="KW-1185">Reference proteome</keyword>
<dbReference type="InterPro" id="IPR052532">
    <property type="entry name" value="SUA5_domain"/>
</dbReference>
<evidence type="ECO:0000313" key="3">
    <source>
        <dbReference type="Proteomes" id="UP000008315"/>
    </source>
</evidence>
<evidence type="ECO:0000259" key="1">
    <source>
        <dbReference type="PROSITE" id="PS51163"/>
    </source>
</evidence>
<dbReference type="PANTHER" id="PTHR42828">
    <property type="entry name" value="DHBP SYNTHASE RIBB-LIKE ALPHA/BETA DOMAIN-CONTAINING PROTEIN"/>
    <property type="match status" value="1"/>
</dbReference>
<proteinExistence type="predicted"/>
<dbReference type="PATRIC" id="fig|271065.3.peg.3290"/>
<dbReference type="PROSITE" id="PS51163">
    <property type="entry name" value="YRDC"/>
    <property type="match status" value="1"/>
</dbReference>
<evidence type="ECO:0000313" key="2">
    <source>
        <dbReference type="EMBL" id="CCE24862.1"/>
    </source>
</evidence>
<name>G4T3Q6_META2</name>
<dbReference type="NCBIfam" id="TIGR00057">
    <property type="entry name" value="L-threonylcarbamoyladenylate synthase"/>
    <property type="match status" value="1"/>
</dbReference>